<dbReference type="PANTHER" id="PTHR31001">
    <property type="entry name" value="UNCHARACTERIZED TRANSCRIPTIONAL REGULATORY PROTEIN"/>
    <property type="match status" value="1"/>
</dbReference>
<reference evidence="5" key="1">
    <citation type="journal article" date="2021" name="Nat. Commun.">
        <title>Genetic determinants of endophytism in the Arabidopsis root mycobiome.</title>
        <authorList>
            <person name="Mesny F."/>
            <person name="Miyauchi S."/>
            <person name="Thiergart T."/>
            <person name="Pickel B."/>
            <person name="Atanasova L."/>
            <person name="Karlsson M."/>
            <person name="Huettel B."/>
            <person name="Barry K.W."/>
            <person name="Haridas S."/>
            <person name="Chen C."/>
            <person name="Bauer D."/>
            <person name="Andreopoulos W."/>
            <person name="Pangilinan J."/>
            <person name="LaButti K."/>
            <person name="Riley R."/>
            <person name="Lipzen A."/>
            <person name="Clum A."/>
            <person name="Drula E."/>
            <person name="Henrissat B."/>
            <person name="Kohler A."/>
            <person name="Grigoriev I.V."/>
            <person name="Martin F.M."/>
            <person name="Hacquard S."/>
        </authorList>
    </citation>
    <scope>NUCLEOTIDE SEQUENCE</scope>
    <source>
        <strain evidence="5">FSSC 5 MPI-SDFR-AT-0091</strain>
    </source>
</reference>
<protein>
    <recommendedName>
        <fullName evidence="4">Zn(2)-C6 fungal-type domain-containing protein</fullName>
    </recommendedName>
</protein>
<dbReference type="InterPro" id="IPR036864">
    <property type="entry name" value="Zn2-C6_fun-type_DNA-bd_sf"/>
</dbReference>
<dbReference type="InterPro" id="IPR001138">
    <property type="entry name" value="Zn2Cys6_DnaBD"/>
</dbReference>
<keyword evidence="6" id="KW-1185">Reference proteome</keyword>
<organism evidence="5 6">
    <name type="scientific">Fusarium solani</name>
    <name type="common">Filamentous fungus</name>
    <dbReference type="NCBI Taxonomy" id="169388"/>
    <lineage>
        <taxon>Eukaryota</taxon>
        <taxon>Fungi</taxon>
        <taxon>Dikarya</taxon>
        <taxon>Ascomycota</taxon>
        <taxon>Pezizomycotina</taxon>
        <taxon>Sordariomycetes</taxon>
        <taxon>Hypocreomycetidae</taxon>
        <taxon>Hypocreales</taxon>
        <taxon>Nectriaceae</taxon>
        <taxon>Fusarium</taxon>
        <taxon>Fusarium solani species complex</taxon>
    </lineage>
</organism>
<evidence type="ECO:0000313" key="5">
    <source>
        <dbReference type="EMBL" id="KAH7237872.1"/>
    </source>
</evidence>
<dbReference type="OrthoDB" id="5153238at2759"/>
<dbReference type="PROSITE" id="PS00463">
    <property type="entry name" value="ZN2_CY6_FUNGAL_1"/>
    <property type="match status" value="1"/>
</dbReference>
<sequence>MKRSLSESRRSAWQQPASCEFCRSKKIRCDKERPCSNCMTRQLECRYVSEDANPITESEREDYSAGYLSLRRHVQELQSRVQKLESLASCQPGSALNIAQHRPEKRIPTVGRQEDISHTWKNLEEFAATPQPEPAAKPLISLAPNCAGPTVANSTEASSLIAAQLPHVRLARLLFKHYVQTADSLHKEIHIPSTQAFLETTYAQLSASLPVSTETLVLFCSIFASSSFYVCHKHSHQVHRELKDAQELHPVWKRIALESVMSHDAAASLTLTSLQSISIMMYLTWDTEGQSTTFHTLRSLAHTKAIQMKLHRLDADTATDVVQAELKRRLWWHLAATDWLIASVPGPQEGIYSFHTKHMCVRYPANLDDEDIRPDGLYTEGLPADQLTQMSYFLQRLKFAELCRDVMDGLPSGEASLPYDQVLRMSSRYTDFMDRLPWFFCADEKSTAQAAVLASRRPYLLRQKSVLLYGIYSRIGRLHRPFLLRGTDEKESLSVSHSLAIQCAERMIEIRRMVEPGDLCLHVHSHSMDQHSFSALLLLSMGILGEKDTELVQKRKANLLPICSMLKAKQGSLSRVGHGISAAIDRLVEILERPNLAHDWPGAHLDGPSIQDVATLWEELIKELPSPSDIPWDDFLDWQGP</sequence>
<dbReference type="GO" id="GO:0005634">
    <property type="term" value="C:nucleus"/>
    <property type="evidence" value="ECO:0007669"/>
    <property type="project" value="UniProtKB-SubCell"/>
</dbReference>
<dbReference type="GO" id="GO:0008270">
    <property type="term" value="F:zinc ion binding"/>
    <property type="evidence" value="ECO:0007669"/>
    <property type="project" value="InterPro"/>
</dbReference>
<evidence type="ECO:0000259" key="4">
    <source>
        <dbReference type="PROSITE" id="PS50048"/>
    </source>
</evidence>
<dbReference type="GO" id="GO:0000981">
    <property type="term" value="F:DNA-binding transcription factor activity, RNA polymerase II-specific"/>
    <property type="evidence" value="ECO:0007669"/>
    <property type="project" value="InterPro"/>
</dbReference>
<dbReference type="SMART" id="SM00066">
    <property type="entry name" value="GAL4"/>
    <property type="match status" value="1"/>
</dbReference>
<feature type="domain" description="Zn(2)-C6 fungal-type" evidence="4">
    <location>
        <begin position="18"/>
        <end position="47"/>
    </location>
</feature>
<dbReference type="InterPro" id="IPR050613">
    <property type="entry name" value="Sec_Metabolite_Reg"/>
</dbReference>
<evidence type="ECO:0000256" key="1">
    <source>
        <dbReference type="ARBA" id="ARBA00004123"/>
    </source>
</evidence>
<dbReference type="Proteomes" id="UP000736672">
    <property type="component" value="Unassembled WGS sequence"/>
</dbReference>
<dbReference type="Pfam" id="PF00172">
    <property type="entry name" value="Zn_clus"/>
    <property type="match status" value="1"/>
</dbReference>
<dbReference type="GO" id="GO:0003677">
    <property type="term" value="F:DNA binding"/>
    <property type="evidence" value="ECO:0007669"/>
    <property type="project" value="InterPro"/>
</dbReference>
<name>A0A9P9GG33_FUSSL</name>
<keyword evidence="3" id="KW-0539">Nucleus</keyword>
<comment type="subcellular location">
    <subcellularLocation>
        <location evidence="1">Nucleus</location>
    </subcellularLocation>
</comment>
<dbReference type="PANTHER" id="PTHR31001:SF90">
    <property type="entry name" value="CENTROMERE DNA-BINDING PROTEIN COMPLEX CBF3 SUBUNIT B"/>
    <property type="match status" value="1"/>
</dbReference>
<dbReference type="PROSITE" id="PS50048">
    <property type="entry name" value="ZN2_CY6_FUNGAL_2"/>
    <property type="match status" value="1"/>
</dbReference>
<keyword evidence="2" id="KW-0479">Metal-binding</keyword>
<dbReference type="CDD" id="cd12148">
    <property type="entry name" value="fungal_TF_MHR"/>
    <property type="match status" value="1"/>
</dbReference>
<dbReference type="GO" id="GO:0006351">
    <property type="term" value="P:DNA-templated transcription"/>
    <property type="evidence" value="ECO:0007669"/>
    <property type="project" value="InterPro"/>
</dbReference>
<evidence type="ECO:0000313" key="6">
    <source>
        <dbReference type="Proteomes" id="UP000736672"/>
    </source>
</evidence>
<evidence type="ECO:0000256" key="3">
    <source>
        <dbReference type="ARBA" id="ARBA00023242"/>
    </source>
</evidence>
<accession>A0A9P9GG33</accession>
<gene>
    <name evidence="5" type="ORF">B0J15DRAFT_453301</name>
</gene>
<dbReference type="EMBL" id="JAGTJS010000022">
    <property type="protein sequence ID" value="KAH7237872.1"/>
    <property type="molecule type" value="Genomic_DNA"/>
</dbReference>
<dbReference type="CDD" id="cd00067">
    <property type="entry name" value="GAL4"/>
    <property type="match status" value="1"/>
</dbReference>
<comment type="caution">
    <text evidence="5">The sequence shown here is derived from an EMBL/GenBank/DDBJ whole genome shotgun (WGS) entry which is preliminary data.</text>
</comment>
<dbReference type="Pfam" id="PF04082">
    <property type="entry name" value="Fungal_trans"/>
    <property type="match status" value="1"/>
</dbReference>
<dbReference type="SUPFAM" id="SSF57701">
    <property type="entry name" value="Zn2/Cys6 DNA-binding domain"/>
    <property type="match status" value="1"/>
</dbReference>
<dbReference type="InterPro" id="IPR007219">
    <property type="entry name" value="XnlR_reg_dom"/>
</dbReference>
<dbReference type="AlphaFoldDB" id="A0A9P9GG33"/>
<proteinExistence type="predicted"/>
<evidence type="ECO:0000256" key="2">
    <source>
        <dbReference type="ARBA" id="ARBA00022723"/>
    </source>
</evidence>
<dbReference type="Gene3D" id="4.10.240.10">
    <property type="entry name" value="Zn(2)-C6 fungal-type DNA-binding domain"/>
    <property type="match status" value="1"/>
</dbReference>